<name>A0A0P4WJ94_SCYOL</name>
<feature type="region of interest" description="Disordered" evidence="1">
    <location>
        <begin position="1"/>
        <end position="73"/>
    </location>
</feature>
<dbReference type="InterPro" id="IPR011598">
    <property type="entry name" value="bHLH_dom"/>
</dbReference>
<dbReference type="PANTHER" id="PTHR19290">
    <property type="entry name" value="BASIC HELIX-LOOP-HELIX PROTEIN NEUROGENIN-RELATED"/>
    <property type="match status" value="1"/>
</dbReference>
<reference evidence="3" key="1">
    <citation type="submission" date="2015-09" db="EMBL/GenBank/DDBJ databases">
        <title>Scylla olivacea transcriptome.</title>
        <authorList>
            <person name="Ikhwanuddin M."/>
        </authorList>
    </citation>
    <scope>NUCLEOTIDE SEQUENCE</scope>
</reference>
<dbReference type="Gene3D" id="4.10.280.10">
    <property type="entry name" value="Helix-loop-helix DNA-binding domain"/>
    <property type="match status" value="1"/>
</dbReference>
<dbReference type="InterPro" id="IPR050359">
    <property type="entry name" value="bHLH_transcription_factors"/>
</dbReference>
<dbReference type="EMBL" id="GDRN01053576">
    <property type="protein sequence ID" value="JAI66157.1"/>
    <property type="molecule type" value="Transcribed_RNA"/>
</dbReference>
<dbReference type="SMART" id="SM00353">
    <property type="entry name" value="HLH"/>
    <property type="match status" value="1"/>
</dbReference>
<sequence>MPLQVMTGKTLRSGEPRMRQDSGRGSPSRGKYALRPRTARRLQQDRVHQDAYIESGPKSKAPPLSRYRRKTANARERYRMRKINSAFDSLRSILPAALAVKPTSSSLTKITTLRLAARYIRALSKVLEEGETPGLYSMGSSLDTLQTPGQESLQLSNHFPLQEITFSAVSQWTCPWKTQLPPQSSPCTVSSVASCCCSLSSSSSSSSASSSNTSPAPPTRKPPVRPRHHEAITLLDFKMQDSLTYFHQIENLSSCDVFDVL</sequence>
<dbReference type="GO" id="GO:0005634">
    <property type="term" value="C:nucleus"/>
    <property type="evidence" value="ECO:0007669"/>
    <property type="project" value="TreeGrafter"/>
</dbReference>
<dbReference type="SUPFAM" id="SSF47459">
    <property type="entry name" value="HLH, helix-loop-helix DNA-binding domain"/>
    <property type="match status" value="1"/>
</dbReference>
<dbReference type="CDD" id="cd11431">
    <property type="entry name" value="bHLH_TS_taxi_Dei"/>
    <property type="match status" value="1"/>
</dbReference>
<feature type="compositionally biased region" description="Basic and acidic residues" evidence="1">
    <location>
        <begin position="12"/>
        <end position="22"/>
    </location>
</feature>
<dbReference type="PANTHER" id="PTHR19290:SF147">
    <property type="entry name" value="HELIX-LOOP-HELIX PROTEIN DELILAH"/>
    <property type="match status" value="1"/>
</dbReference>
<evidence type="ECO:0000259" key="2">
    <source>
        <dbReference type="PROSITE" id="PS50888"/>
    </source>
</evidence>
<dbReference type="GO" id="GO:0009653">
    <property type="term" value="P:anatomical structure morphogenesis"/>
    <property type="evidence" value="ECO:0007669"/>
    <property type="project" value="TreeGrafter"/>
</dbReference>
<organism evidence="3">
    <name type="scientific">Scylla olivacea</name>
    <name type="common">Orange mud crab</name>
    <name type="synonym">Cancer olivacea</name>
    <dbReference type="NCBI Taxonomy" id="85551"/>
    <lineage>
        <taxon>Eukaryota</taxon>
        <taxon>Metazoa</taxon>
        <taxon>Ecdysozoa</taxon>
        <taxon>Arthropoda</taxon>
        <taxon>Crustacea</taxon>
        <taxon>Multicrustacea</taxon>
        <taxon>Malacostraca</taxon>
        <taxon>Eumalacostraca</taxon>
        <taxon>Eucarida</taxon>
        <taxon>Decapoda</taxon>
        <taxon>Pleocyemata</taxon>
        <taxon>Brachyura</taxon>
        <taxon>Eubrachyura</taxon>
        <taxon>Portunoidea</taxon>
        <taxon>Portunidae</taxon>
        <taxon>Portuninae</taxon>
        <taxon>Scylla</taxon>
    </lineage>
</organism>
<dbReference type="GO" id="GO:0045944">
    <property type="term" value="P:positive regulation of transcription by RNA polymerase II"/>
    <property type="evidence" value="ECO:0007669"/>
    <property type="project" value="TreeGrafter"/>
</dbReference>
<dbReference type="Pfam" id="PF00010">
    <property type="entry name" value="HLH"/>
    <property type="match status" value="1"/>
</dbReference>
<protein>
    <recommendedName>
        <fullName evidence="2">BHLH domain-containing protein</fullName>
    </recommendedName>
</protein>
<feature type="compositionally biased region" description="Low complexity" evidence="1">
    <location>
        <begin position="201"/>
        <end position="214"/>
    </location>
</feature>
<evidence type="ECO:0000256" key="1">
    <source>
        <dbReference type="SAM" id="MobiDB-lite"/>
    </source>
</evidence>
<proteinExistence type="predicted"/>
<feature type="domain" description="BHLH" evidence="2">
    <location>
        <begin position="67"/>
        <end position="123"/>
    </location>
</feature>
<evidence type="ECO:0000313" key="3">
    <source>
        <dbReference type="EMBL" id="JAI66157.1"/>
    </source>
</evidence>
<dbReference type="PROSITE" id="PS50888">
    <property type="entry name" value="BHLH"/>
    <property type="match status" value="1"/>
</dbReference>
<dbReference type="GO" id="GO:0003700">
    <property type="term" value="F:DNA-binding transcription factor activity"/>
    <property type="evidence" value="ECO:0007669"/>
    <property type="project" value="TreeGrafter"/>
</dbReference>
<feature type="region of interest" description="Disordered" evidence="1">
    <location>
        <begin position="201"/>
        <end position="226"/>
    </location>
</feature>
<feature type="compositionally biased region" description="Basic and acidic residues" evidence="1">
    <location>
        <begin position="42"/>
        <end position="51"/>
    </location>
</feature>
<dbReference type="AlphaFoldDB" id="A0A0P4WJ94"/>
<accession>A0A0P4WJ94</accession>
<dbReference type="InterPro" id="IPR036638">
    <property type="entry name" value="HLH_DNA-bd_sf"/>
</dbReference>
<dbReference type="GO" id="GO:0070888">
    <property type="term" value="F:E-box binding"/>
    <property type="evidence" value="ECO:0007669"/>
    <property type="project" value="TreeGrafter"/>
</dbReference>
<dbReference type="GO" id="GO:0046983">
    <property type="term" value="F:protein dimerization activity"/>
    <property type="evidence" value="ECO:0007669"/>
    <property type="project" value="InterPro"/>
</dbReference>